<dbReference type="EMBL" id="KN822976">
    <property type="protein sequence ID" value="KIO30067.1"/>
    <property type="molecule type" value="Genomic_DNA"/>
</dbReference>
<evidence type="ECO:0008006" key="3">
    <source>
        <dbReference type="Google" id="ProtNLM"/>
    </source>
</evidence>
<dbReference type="PANTHER" id="PTHR43591">
    <property type="entry name" value="METHYLTRANSFERASE"/>
    <property type="match status" value="1"/>
</dbReference>
<dbReference type="STRING" id="1051891.A0A0C3M8M8"/>
<sequence length="198" mass="21995">MTSPTSPIALVQEVHGRLRQASDKDYYLPADRDEHSRLDMQHQTLKLTMNSLYAQRELVKSTLARKDRRTTLLDVGTGSGVWAIEMAEEFPNTDVTGIDIVPPDVLSRPSTIIPSNCVLKVADGTTEIKKYHEAFDIIHFRAAHLGMPNMARILLEDSADALIPGGLLLLVHCVPIILKDDLSAYPVTDEGKPEYVFC</sequence>
<accession>A0A0C3M8M8</accession>
<evidence type="ECO:0000313" key="2">
    <source>
        <dbReference type="Proteomes" id="UP000054248"/>
    </source>
</evidence>
<proteinExistence type="predicted"/>
<dbReference type="SUPFAM" id="SSF53335">
    <property type="entry name" value="S-adenosyl-L-methionine-dependent methyltransferases"/>
    <property type="match status" value="1"/>
</dbReference>
<reference evidence="2" key="2">
    <citation type="submission" date="2015-01" db="EMBL/GenBank/DDBJ databases">
        <title>Evolutionary Origins and Diversification of the Mycorrhizal Mutualists.</title>
        <authorList>
            <consortium name="DOE Joint Genome Institute"/>
            <consortium name="Mycorrhizal Genomics Consortium"/>
            <person name="Kohler A."/>
            <person name="Kuo A."/>
            <person name="Nagy L.G."/>
            <person name="Floudas D."/>
            <person name="Copeland A."/>
            <person name="Barry K.W."/>
            <person name="Cichocki N."/>
            <person name="Veneault-Fourrey C."/>
            <person name="LaButti K."/>
            <person name="Lindquist E.A."/>
            <person name="Lipzen A."/>
            <person name="Lundell T."/>
            <person name="Morin E."/>
            <person name="Murat C."/>
            <person name="Riley R."/>
            <person name="Ohm R."/>
            <person name="Sun H."/>
            <person name="Tunlid A."/>
            <person name="Henrissat B."/>
            <person name="Grigoriev I.V."/>
            <person name="Hibbett D.S."/>
            <person name="Martin F."/>
        </authorList>
    </citation>
    <scope>NUCLEOTIDE SEQUENCE [LARGE SCALE GENOMIC DNA]</scope>
    <source>
        <strain evidence="2">MUT 4182</strain>
    </source>
</reference>
<dbReference type="OrthoDB" id="2013972at2759"/>
<protein>
    <recommendedName>
        <fullName evidence="3">Methyltransferase domain-containing protein</fullName>
    </recommendedName>
</protein>
<dbReference type="Gene3D" id="3.40.50.150">
    <property type="entry name" value="Vaccinia Virus protein VP39"/>
    <property type="match status" value="1"/>
</dbReference>
<reference evidence="1 2" key="1">
    <citation type="submission" date="2014-04" db="EMBL/GenBank/DDBJ databases">
        <authorList>
            <consortium name="DOE Joint Genome Institute"/>
            <person name="Kuo A."/>
            <person name="Girlanda M."/>
            <person name="Perotto S."/>
            <person name="Kohler A."/>
            <person name="Nagy L.G."/>
            <person name="Floudas D."/>
            <person name="Copeland A."/>
            <person name="Barry K.W."/>
            <person name="Cichocki N."/>
            <person name="Veneault-Fourrey C."/>
            <person name="LaButti K."/>
            <person name="Lindquist E.A."/>
            <person name="Lipzen A."/>
            <person name="Lundell T."/>
            <person name="Morin E."/>
            <person name="Murat C."/>
            <person name="Sun H."/>
            <person name="Tunlid A."/>
            <person name="Henrissat B."/>
            <person name="Grigoriev I.V."/>
            <person name="Hibbett D.S."/>
            <person name="Martin F."/>
            <person name="Nordberg H.P."/>
            <person name="Cantor M.N."/>
            <person name="Hua S.X."/>
        </authorList>
    </citation>
    <scope>NUCLEOTIDE SEQUENCE [LARGE SCALE GENOMIC DNA]</scope>
    <source>
        <strain evidence="1 2">MUT 4182</strain>
    </source>
</reference>
<keyword evidence="2" id="KW-1185">Reference proteome</keyword>
<dbReference type="AlphaFoldDB" id="A0A0C3M8M8"/>
<dbReference type="InterPro" id="IPR029063">
    <property type="entry name" value="SAM-dependent_MTases_sf"/>
</dbReference>
<dbReference type="CDD" id="cd02440">
    <property type="entry name" value="AdoMet_MTases"/>
    <property type="match status" value="1"/>
</dbReference>
<name>A0A0C3M8M8_9AGAM</name>
<dbReference type="Proteomes" id="UP000054248">
    <property type="component" value="Unassembled WGS sequence"/>
</dbReference>
<dbReference type="Pfam" id="PF13489">
    <property type="entry name" value="Methyltransf_23"/>
    <property type="match status" value="1"/>
</dbReference>
<dbReference type="GO" id="GO:0008168">
    <property type="term" value="F:methyltransferase activity"/>
    <property type="evidence" value="ECO:0007669"/>
    <property type="project" value="TreeGrafter"/>
</dbReference>
<dbReference type="HOGENOM" id="CLU_093259_2_1_1"/>
<evidence type="ECO:0000313" key="1">
    <source>
        <dbReference type="EMBL" id="KIO30067.1"/>
    </source>
</evidence>
<gene>
    <name evidence="1" type="ORF">M407DRAFT_160053</name>
</gene>
<dbReference type="PANTHER" id="PTHR43591:SF24">
    <property type="entry name" value="2-METHOXY-6-POLYPRENYL-1,4-BENZOQUINOL METHYLASE, MITOCHONDRIAL"/>
    <property type="match status" value="1"/>
</dbReference>
<organism evidence="1 2">
    <name type="scientific">Tulasnella calospora MUT 4182</name>
    <dbReference type="NCBI Taxonomy" id="1051891"/>
    <lineage>
        <taxon>Eukaryota</taxon>
        <taxon>Fungi</taxon>
        <taxon>Dikarya</taxon>
        <taxon>Basidiomycota</taxon>
        <taxon>Agaricomycotina</taxon>
        <taxon>Agaricomycetes</taxon>
        <taxon>Cantharellales</taxon>
        <taxon>Tulasnellaceae</taxon>
        <taxon>Tulasnella</taxon>
    </lineage>
</organism>